<feature type="region of interest" description="Disordered" evidence="1">
    <location>
        <begin position="1"/>
        <end position="110"/>
    </location>
</feature>
<comment type="caution">
    <text evidence="2">The sequence shown here is derived from an EMBL/GenBank/DDBJ whole genome shotgun (WGS) entry which is preliminary data.</text>
</comment>
<name>A0A9P6DNP1_9AGAM</name>
<keyword evidence="3" id="KW-1185">Reference proteome</keyword>
<accession>A0A9P6DNP1</accession>
<protein>
    <submittedName>
        <fullName evidence="2">Uncharacterized protein</fullName>
    </submittedName>
</protein>
<dbReference type="Proteomes" id="UP000886523">
    <property type="component" value="Unassembled WGS sequence"/>
</dbReference>
<evidence type="ECO:0000313" key="3">
    <source>
        <dbReference type="Proteomes" id="UP000886523"/>
    </source>
</evidence>
<evidence type="ECO:0000313" key="2">
    <source>
        <dbReference type="EMBL" id="KAF9504850.1"/>
    </source>
</evidence>
<proteinExistence type="predicted"/>
<gene>
    <name evidence="2" type="ORF">BS47DRAFT_1400952</name>
</gene>
<dbReference type="EMBL" id="MU129188">
    <property type="protein sequence ID" value="KAF9504850.1"/>
    <property type="molecule type" value="Genomic_DNA"/>
</dbReference>
<feature type="compositionally biased region" description="Low complexity" evidence="1">
    <location>
        <begin position="1"/>
        <end position="21"/>
    </location>
</feature>
<sequence length="140" mass="14999">MRFPLSSTPTTCSPLTSSHPPAIDLHPPLPHTYLPPPNPQNCPLNTDTSPLCAQHGPCTNIGTSQVHTPPKALSATRDPDHPTPPDTMHPPLARTAHTPCDFSTPLSLPVGRNNPLPQSFANLAQPAAYLPHTRNRLSPL</sequence>
<organism evidence="2 3">
    <name type="scientific">Hydnum rufescens UP504</name>
    <dbReference type="NCBI Taxonomy" id="1448309"/>
    <lineage>
        <taxon>Eukaryota</taxon>
        <taxon>Fungi</taxon>
        <taxon>Dikarya</taxon>
        <taxon>Basidiomycota</taxon>
        <taxon>Agaricomycotina</taxon>
        <taxon>Agaricomycetes</taxon>
        <taxon>Cantharellales</taxon>
        <taxon>Hydnaceae</taxon>
        <taxon>Hydnum</taxon>
    </lineage>
</organism>
<dbReference type="AlphaFoldDB" id="A0A9P6DNP1"/>
<evidence type="ECO:0000256" key="1">
    <source>
        <dbReference type="SAM" id="MobiDB-lite"/>
    </source>
</evidence>
<reference evidence="2" key="1">
    <citation type="journal article" date="2020" name="Nat. Commun.">
        <title>Large-scale genome sequencing of mycorrhizal fungi provides insights into the early evolution of symbiotic traits.</title>
        <authorList>
            <person name="Miyauchi S."/>
            <person name="Kiss E."/>
            <person name="Kuo A."/>
            <person name="Drula E."/>
            <person name="Kohler A."/>
            <person name="Sanchez-Garcia M."/>
            <person name="Morin E."/>
            <person name="Andreopoulos B."/>
            <person name="Barry K.W."/>
            <person name="Bonito G."/>
            <person name="Buee M."/>
            <person name="Carver A."/>
            <person name="Chen C."/>
            <person name="Cichocki N."/>
            <person name="Clum A."/>
            <person name="Culley D."/>
            <person name="Crous P.W."/>
            <person name="Fauchery L."/>
            <person name="Girlanda M."/>
            <person name="Hayes R.D."/>
            <person name="Keri Z."/>
            <person name="LaButti K."/>
            <person name="Lipzen A."/>
            <person name="Lombard V."/>
            <person name="Magnuson J."/>
            <person name="Maillard F."/>
            <person name="Murat C."/>
            <person name="Nolan M."/>
            <person name="Ohm R.A."/>
            <person name="Pangilinan J."/>
            <person name="Pereira M.F."/>
            <person name="Perotto S."/>
            <person name="Peter M."/>
            <person name="Pfister S."/>
            <person name="Riley R."/>
            <person name="Sitrit Y."/>
            <person name="Stielow J.B."/>
            <person name="Szollosi G."/>
            <person name="Zifcakova L."/>
            <person name="Stursova M."/>
            <person name="Spatafora J.W."/>
            <person name="Tedersoo L."/>
            <person name="Vaario L.M."/>
            <person name="Yamada A."/>
            <person name="Yan M."/>
            <person name="Wang P."/>
            <person name="Xu J."/>
            <person name="Bruns T."/>
            <person name="Baldrian P."/>
            <person name="Vilgalys R."/>
            <person name="Dunand C."/>
            <person name="Henrissat B."/>
            <person name="Grigoriev I.V."/>
            <person name="Hibbett D."/>
            <person name="Nagy L.G."/>
            <person name="Martin F.M."/>
        </authorList>
    </citation>
    <scope>NUCLEOTIDE SEQUENCE</scope>
    <source>
        <strain evidence="2">UP504</strain>
    </source>
</reference>
<feature type="compositionally biased region" description="Pro residues" evidence="1">
    <location>
        <begin position="27"/>
        <end position="40"/>
    </location>
</feature>